<dbReference type="AlphaFoldDB" id="A0A4T0X7Y1"/>
<dbReference type="Proteomes" id="UP000307173">
    <property type="component" value="Unassembled WGS sequence"/>
</dbReference>
<dbReference type="InterPro" id="IPR047150">
    <property type="entry name" value="SGT"/>
</dbReference>
<feature type="region of interest" description="Disordered" evidence="4">
    <location>
        <begin position="341"/>
        <end position="388"/>
    </location>
</feature>
<evidence type="ECO:0000256" key="4">
    <source>
        <dbReference type="SAM" id="MobiDB-lite"/>
    </source>
</evidence>
<gene>
    <name evidence="5" type="ORF">CANINC_000496</name>
</gene>
<name>A0A4T0X7Y1_9ASCO</name>
<dbReference type="STRING" id="52247.A0A4T0X7Y1"/>
<dbReference type="PANTHER" id="PTHR45831:SF2">
    <property type="entry name" value="LD24721P"/>
    <property type="match status" value="1"/>
</dbReference>
<protein>
    <submittedName>
        <fullName evidence="5">Uncharacterized protein</fullName>
    </submittedName>
</protein>
<keyword evidence="2 3" id="KW-0802">TPR repeat</keyword>
<dbReference type="GO" id="GO:0060090">
    <property type="term" value="F:molecular adaptor activity"/>
    <property type="evidence" value="ECO:0007669"/>
    <property type="project" value="TreeGrafter"/>
</dbReference>
<proteinExistence type="predicted"/>
<feature type="compositionally biased region" description="Polar residues" evidence="4">
    <location>
        <begin position="300"/>
        <end position="320"/>
    </location>
</feature>
<keyword evidence="1" id="KW-0677">Repeat</keyword>
<evidence type="ECO:0000313" key="6">
    <source>
        <dbReference type="Proteomes" id="UP000307173"/>
    </source>
</evidence>
<dbReference type="Gene3D" id="1.25.40.10">
    <property type="entry name" value="Tetratricopeptide repeat domain"/>
    <property type="match status" value="1"/>
</dbReference>
<comment type="caution">
    <text evidence="5">The sequence shown here is derived from an EMBL/GenBank/DDBJ whole genome shotgun (WGS) entry which is preliminary data.</text>
</comment>
<organism evidence="5 6">
    <name type="scientific">Pichia inconspicua</name>
    <dbReference type="NCBI Taxonomy" id="52247"/>
    <lineage>
        <taxon>Eukaryota</taxon>
        <taxon>Fungi</taxon>
        <taxon>Dikarya</taxon>
        <taxon>Ascomycota</taxon>
        <taxon>Saccharomycotina</taxon>
        <taxon>Pichiomycetes</taxon>
        <taxon>Pichiales</taxon>
        <taxon>Pichiaceae</taxon>
        <taxon>Pichia</taxon>
    </lineage>
</organism>
<feature type="compositionally biased region" description="Low complexity" evidence="4">
    <location>
        <begin position="239"/>
        <end position="286"/>
    </location>
</feature>
<feature type="compositionally biased region" description="Polar residues" evidence="4">
    <location>
        <begin position="376"/>
        <end position="388"/>
    </location>
</feature>
<evidence type="ECO:0000313" key="5">
    <source>
        <dbReference type="EMBL" id="TID30904.1"/>
    </source>
</evidence>
<keyword evidence="6" id="KW-1185">Reference proteome</keyword>
<dbReference type="SMART" id="SM00028">
    <property type="entry name" value="TPR"/>
    <property type="match status" value="3"/>
</dbReference>
<sequence length="404" mass="43829">MSSLTVQELRDLGNKKFRELNYGAALMRYTEAIDKDPTNYALYYNRAVTLVKMDAIDEAMEDLLKSLELNPEYIPSLCQLAFLYLYKGDTPSSLETYVKVVKANEKLPHSLNKFKAQLKQSISLAESRCLQQEYTQSFIDKIITPDVRTIIDSYPTLPNHMIESGIPPVSFGNVPVGHVQESTAIVTGASIPVPLIFGNNTQQGGQNAARGLNIGEIFSAVSRYVPPVATPTTAEQPSETNTAAGQGTTAQPATATATTTTSTPTVTETQTRPATTQTRITTIPSPAAAPVRQVIRTTVIPGTSQTITSTNAEPVQSTPRSPWDIHREALRRAAELRNQALERNRSNRAAQSATPSTTTLQPHNVDSSLSTSTSTDENGSSNVTSTTALNVHEDTDLLDSFDLD</sequence>
<feature type="compositionally biased region" description="Polar residues" evidence="4">
    <location>
        <begin position="347"/>
        <end position="366"/>
    </location>
</feature>
<dbReference type="OrthoDB" id="3995949at2759"/>
<feature type="region of interest" description="Disordered" evidence="4">
    <location>
        <begin position="229"/>
        <end position="322"/>
    </location>
</feature>
<dbReference type="InterPro" id="IPR011990">
    <property type="entry name" value="TPR-like_helical_dom_sf"/>
</dbReference>
<accession>A0A4T0X7Y1</accession>
<feature type="repeat" description="TPR" evidence="3">
    <location>
        <begin position="6"/>
        <end position="39"/>
    </location>
</feature>
<evidence type="ECO:0000256" key="2">
    <source>
        <dbReference type="ARBA" id="ARBA00022803"/>
    </source>
</evidence>
<dbReference type="Pfam" id="PF13431">
    <property type="entry name" value="TPR_17"/>
    <property type="match status" value="1"/>
</dbReference>
<dbReference type="GO" id="GO:0006620">
    <property type="term" value="P:post-translational protein targeting to endoplasmic reticulum membrane"/>
    <property type="evidence" value="ECO:0007669"/>
    <property type="project" value="TreeGrafter"/>
</dbReference>
<dbReference type="PROSITE" id="PS50005">
    <property type="entry name" value="TPR"/>
    <property type="match status" value="2"/>
</dbReference>
<feature type="repeat" description="TPR" evidence="3">
    <location>
        <begin position="40"/>
        <end position="73"/>
    </location>
</feature>
<dbReference type="SUPFAM" id="SSF48452">
    <property type="entry name" value="TPR-like"/>
    <property type="match status" value="1"/>
</dbReference>
<evidence type="ECO:0000256" key="1">
    <source>
        <dbReference type="ARBA" id="ARBA00022737"/>
    </source>
</evidence>
<evidence type="ECO:0000256" key="3">
    <source>
        <dbReference type="PROSITE-ProRule" id="PRU00339"/>
    </source>
</evidence>
<reference evidence="5 6" key="1">
    <citation type="journal article" date="2019" name="Front. Genet.">
        <title>Whole-Genome Sequencing of the Opportunistic Yeast Pathogen Candida inconspicua Uncovers Its Hybrid Origin.</title>
        <authorList>
            <person name="Mixao V."/>
            <person name="Hansen A.P."/>
            <person name="Saus E."/>
            <person name="Boekhout T."/>
            <person name="Lass-Florl C."/>
            <person name="Gabaldon T."/>
        </authorList>
    </citation>
    <scope>NUCLEOTIDE SEQUENCE [LARGE SCALE GENOMIC DNA]</scope>
    <source>
        <strain evidence="5 6">CBS 180</strain>
    </source>
</reference>
<dbReference type="InterPro" id="IPR019734">
    <property type="entry name" value="TPR_rpt"/>
</dbReference>
<dbReference type="GO" id="GO:0072380">
    <property type="term" value="C:TRC complex"/>
    <property type="evidence" value="ECO:0007669"/>
    <property type="project" value="TreeGrafter"/>
</dbReference>
<dbReference type="EMBL" id="SELW01000088">
    <property type="protein sequence ID" value="TID30904.1"/>
    <property type="molecule type" value="Genomic_DNA"/>
</dbReference>
<dbReference type="PANTHER" id="PTHR45831">
    <property type="entry name" value="LD24721P"/>
    <property type="match status" value="1"/>
</dbReference>
<dbReference type="GO" id="GO:0016020">
    <property type="term" value="C:membrane"/>
    <property type="evidence" value="ECO:0007669"/>
    <property type="project" value="TreeGrafter"/>
</dbReference>